<dbReference type="PROSITE" id="PS50052">
    <property type="entry name" value="GUANYLATE_KINASE_2"/>
    <property type="match status" value="1"/>
</dbReference>
<evidence type="ECO:0000259" key="4">
    <source>
        <dbReference type="PROSITE" id="PS50002"/>
    </source>
</evidence>
<dbReference type="InterPro" id="IPR008145">
    <property type="entry name" value="GK/Ca_channel_bsu"/>
</dbReference>
<dbReference type="PROSITE" id="PS50106">
    <property type="entry name" value="PDZ"/>
    <property type="match status" value="1"/>
</dbReference>
<feature type="domain" description="PDZ" evidence="6">
    <location>
        <begin position="148"/>
        <end position="215"/>
    </location>
</feature>
<dbReference type="InterPro" id="IPR001452">
    <property type="entry name" value="SH3_domain"/>
</dbReference>
<dbReference type="OrthoDB" id="439127at2759"/>
<dbReference type="STRING" id="1965070.A0A3S3Q6B1"/>
<dbReference type="InterPro" id="IPR036034">
    <property type="entry name" value="PDZ_sf"/>
</dbReference>
<feature type="domain" description="Guanylate kinase-like" evidence="5">
    <location>
        <begin position="388"/>
        <end position="580"/>
    </location>
</feature>
<dbReference type="InterPro" id="IPR004172">
    <property type="entry name" value="L27_dom"/>
</dbReference>
<dbReference type="InterPro" id="IPR008144">
    <property type="entry name" value="Guanylate_kin-like_dom"/>
</dbReference>
<dbReference type="PANTHER" id="PTHR23122">
    <property type="entry name" value="MEMBRANE-ASSOCIATED GUANYLATE KINASE MAGUK"/>
    <property type="match status" value="1"/>
</dbReference>
<dbReference type="InterPro" id="IPR027417">
    <property type="entry name" value="P-loop_NTPase"/>
</dbReference>
<dbReference type="Pfam" id="PF02828">
    <property type="entry name" value="L27"/>
    <property type="match status" value="1"/>
</dbReference>
<comment type="caution">
    <text evidence="7">The sequence shown here is derived from an EMBL/GenBank/DDBJ whole genome shotgun (WGS) entry which is preliminary data.</text>
</comment>
<evidence type="ECO:0000259" key="6">
    <source>
        <dbReference type="PROSITE" id="PS50106"/>
    </source>
</evidence>
<dbReference type="EMBL" id="NCKU01000628">
    <property type="protein sequence ID" value="RWS14755.1"/>
    <property type="molecule type" value="Genomic_DNA"/>
</dbReference>
<dbReference type="InterPro" id="IPR036892">
    <property type="entry name" value="L27_dom_sf"/>
</dbReference>
<dbReference type="Gene3D" id="3.40.50.300">
    <property type="entry name" value="P-loop containing nucleotide triphosphate hydrolases"/>
    <property type="match status" value="1"/>
</dbReference>
<dbReference type="Pfam" id="PF00625">
    <property type="entry name" value="Guanylate_kin"/>
    <property type="match status" value="1"/>
</dbReference>
<evidence type="ECO:0000313" key="8">
    <source>
        <dbReference type="Proteomes" id="UP000285301"/>
    </source>
</evidence>
<dbReference type="InterPro" id="IPR050716">
    <property type="entry name" value="MAGUK"/>
</dbReference>
<keyword evidence="2 3" id="KW-0728">SH3 domain</keyword>
<name>A0A3S3Q6B1_9ACAR</name>
<dbReference type="Gene3D" id="2.30.42.10">
    <property type="match status" value="1"/>
</dbReference>
<organism evidence="7 8">
    <name type="scientific">Dinothrombium tinctorium</name>
    <dbReference type="NCBI Taxonomy" id="1965070"/>
    <lineage>
        <taxon>Eukaryota</taxon>
        <taxon>Metazoa</taxon>
        <taxon>Ecdysozoa</taxon>
        <taxon>Arthropoda</taxon>
        <taxon>Chelicerata</taxon>
        <taxon>Arachnida</taxon>
        <taxon>Acari</taxon>
        <taxon>Acariformes</taxon>
        <taxon>Trombidiformes</taxon>
        <taxon>Prostigmata</taxon>
        <taxon>Anystina</taxon>
        <taxon>Parasitengona</taxon>
        <taxon>Trombidioidea</taxon>
        <taxon>Trombidiidae</taxon>
        <taxon>Dinothrombium</taxon>
    </lineage>
</organism>
<evidence type="ECO:0000256" key="2">
    <source>
        <dbReference type="ARBA" id="ARBA00022443"/>
    </source>
</evidence>
<dbReference type="Gene3D" id="1.10.287.650">
    <property type="entry name" value="L27 domain"/>
    <property type="match status" value="1"/>
</dbReference>
<feature type="domain" description="SH3" evidence="4">
    <location>
        <begin position="241"/>
        <end position="318"/>
    </location>
</feature>
<gene>
    <name evidence="7" type="ORF">B4U79_04904</name>
</gene>
<dbReference type="Gene3D" id="2.30.30.40">
    <property type="entry name" value="SH3 Domains"/>
    <property type="match status" value="1"/>
</dbReference>
<dbReference type="SMART" id="SM00228">
    <property type="entry name" value="PDZ"/>
    <property type="match status" value="1"/>
</dbReference>
<reference evidence="7 8" key="1">
    <citation type="journal article" date="2018" name="Gigascience">
        <title>Genomes of trombidid mites reveal novel predicted allergens and laterally-transferred genes associated with secondary metabolism.</title>
        <authorList>
            <person name="Dong X."/>
            <person name="Chaisiri K."/>
            <person name="Xia D."/>
            <person name="Armstrong S.D."/>
            <person name="Fang Y."/>
            <person name="Donnelly M.J."/>
            <person name="Kadowaki T."/>
            <person name="McGarry J.W."/>
            <person name="Darby A.C."/>
            <person name="Makepeace B.L."/>
        </authorList>
    </citation>
    <scope>NUCLEOTIDE SEQUENCE [LARGE SCALE GENOMIC DNA]</scope>
    <source>
        <strain evidence="7">UoL-WK</strain>
    </source>
</reference>
<proteinExistence type="inferred from homology"/>
<dbReference type="SUPFAM" id="SSF101288">
    <property type="entry name" value="L27 domain"/>
    <property type="match status" value="1"/>
</dbReference>
<dbReference type="Pfam" id="PF07653">
    <property type="entry name" value="SH3_2"/>
    <property type="match status" value="1"/>
</dbReference>
<evidence type="ECO:0000256" key="3">
    <source>
        <dbReference type="PROSITE-ProRule" id="PRU00192"/>
    </source>
</evidence>
<dbReference type="Proteomes" id="UP000285301">
    <property type="component" value="Unassembled WGS sequence"/>
</dbReference>
<dbReference type="PROSITE" id="PS00856">
    <property type="entry name" value="GUANYLATE_KINASE_1"/>
    <property type="match status" value="1"/>
</dbReference>
<dbReference type="SMART" id="SM00326">
    <property type="entry name" value="SH3"/>
    <property type="match status" value="1"/>
</dbReference>
<comment type="similarity">
    <text evidence="1">Belongs to the MAGUK family.</text>
</comment>
<evidence type="ECO:0000313" key="7">
    <source>
        <dbReference type="EMBL" id="RWS14755.1"/>
    </source>
</evidence>
<dbReference type="InterPro" id="IPR014775">
    <property type="entry name" value="L27_C"/>
</dbReference>
<dbReference type="SUPFAM" id="SSF50156">
    <property type="entry name" value="PDZ domain-like"/>
    <property type="match status" value="1"/>
</dbReference>
<dbReference type="InterPro" id="IPR001478">
    <property type="entry name" value="PDZ"/>
</dbReference>
<dbReference type="Pfam" id="PF00595">
    <property type="entry name" value="PDZ"/>
    <property type="match status" value="1"/>
</dbReference>
<dbReference type="SUPFAM" id="SSF50044">
    <property type="entry name" value="SH3-domain"/>
    <property type="match status" value="1"/>
</dbReference>
<evidence type="ECO:0000259" key="5">
    <source>
        <dbReference type="PROSITE" id="PS50052"/>
    </source>
</evidence>
<dbReference type="SMART" id="SM00569">
    <property type="entry name" value="L27"/>
    <property type="match status" value="2"/>
</dbReference>
<dbReference type="InterPro" id="IPR020590">
    <property type="entry name" value="Guanylate_kinase_CS"/>
</dbReference>
<dbReference type="GO" id="GO:0030054">
    <property type="term" value="C:cell junction"/>
    <property type="evidence" value="ECO:0007669"/>
    <property type="project" value="UniProtKB-ARBA"/>
</dbReference>
<accession>A0A3S3Q6B1</accession>
<dbReference type="AlphaFoldDB" id="A0A3S3Q6B1"/>
<sequence>MILEDAESDEYAFDDLIHVLRQQSSQESTQLSPLDVDSLLKLLQDKRITSLLRIYNEMCQFSRELKHKPLETNSYQLSEEISSQLGSEWINEAQSLCQLLSNPHLKALLIANDVIAQQRYSPSLPPESEESYSVTQSTSDIEIDSIKIVQVIKNKEPLGATVSIDDNGYVNIARVLFGGAAHRSGLIQVGDQIYEVNGIVLRGLSPLDVISVLEKECRSYSISFKLIPGEYGGYNKVESKESRLRVRTHFDYAPYKDSYHPCPKAGISFKKGDILHVVNQDDANWWQARQEPSIFFNEYFYSTRAGIIPGKQLQERRFAALRDLKSMEDARRFVEILPGFKSPFKRSFLGTRKVKKIMYRISDNDEFDREEIATYDEVAKLYPKEGSYRPLVFIGPPGVGRNELIRHLIALDPEFYQRPIPHTTRPSKEYELDGREYFFVSKEWAENEAKIGNFVEFGTFRENFYGTHLDTIRAIINKGCVAILNPNPQSLKNIYTPELKPFVIFVKPPFDLQLLRKTRNERNARCTFPDLQCRHFTDKDFKEMIITAHRIETVYGHYFDYTLVNAHLEEAFEKLIYIVKLVEIEPLWAPASWS</sequence>
<protein>
    <submittedName>
        <fullName evidence="7">MAGUK p55 subfamily member 7-like protein</fullName>
    </submittedName>
</protein>
<dbReference type="PROSITE" id="PS50002">
    <property type="entry name" value="SH3"/>
    <property type="match status" value="1"/>
</dbReference>
<dbReference type="InterPro" id="IPR036028">
    <property type="entry name" value="SH3-like_dom_sf"/>
</dbReference>
<dbReference type="SMART" id="SM00072">
    <property type="entry name" value="GuKc"/>
    <property type="match status" value="1"/>
</dbReference>
<evidence type="ECO:0000256" key="1">
    <source>
        <dbReference type="ARBA" id="ARBA00007014"/>
    </source>
</evidence>
<keyword evidence="8" id="KW-1185">Reference proteome</keyword>
<dbReference type="CDD" id="cd11862">
    <property type="entry name" value="SH3_MPP"/>
    <property type="match status" value="1"/>
</dbReference>
<dbReference type="SUPFAM" id="SSF52540">
    <property type="entry name" value="P-loop containing nucleoside triphosphate hydrolases"/>
    <property type="match status" value="1"/>
</dbReference>